<comment type="caution">
    <text evidence="2">The sequence shown here is derived from an EMBL/GenBank/DDBJ whole genome shotgun (WGS) entry which is preliminary data.</text>
</comment>
<name>A0A837G954_9VIBR</name>
<proteinExistence type="predicted"/>
<dbReference type="Pfam" id="PF18733">
    <property type="entry name" value="HEPN_LA2681"/>
    <property type="match status" value="1"/>
</dbReference>
<reference evidence="2" key="1">
    <citation type="journal article" date="2015" name="BMC Genomics">
        <title>Genome mining reveals unlocked bioactive potential of marine Gram-negative bacteria.</title>
        <authorList>
            <person name="Machado H."/>
            <person name="Sonnenschein E.C."/>
            <person name="Melchiorsen J."/>
            <person name="Gram L."/>
        </authorList>
    </citation>
    <scope>NUCLEOTIDE SEQUENCE</scope>
    <source>
        <strain evidence="2">S2052</strain>
    </source>
</reference>
<feature type="domain" description="LA2681-like HEPN" evidence="1">
    <location>
        <begin position="269"/>
        <end position="457"/>
    </location>
</feature>
<dbReference type="RefSeq" id="WP_045985799.1">
    <property type="nucleotide sequence ID" value="NZ_CP063052.1"/>
</dbReference>
<accession>A0A837G954</accession>
<dbReference type="AlphaFoldDB" id="A0A837G954"/>
<dbReference type="EMBL" id="JXXR01000010">
    <property type="protein sequence ID" value="KJY74064.1"/>
    <property type="molecule type" value="Genomic_DNA"/>
</dbReference>
<evidence type="ECO:0000313" key="2">
    <source>
        <dbReference type="EMBL" id="KJY74064.1"/>
    </source>
</evidence>
<organism evidence="2">
    <name type="scientific">Vibrio coralliilyticus</name>
    <dbReference type="NCBI Taxonomy" id="190893"/>
    <lineage>
        <taxon>Bacteria</taxon>
        <taxon>Pseudomonadati</taxon>
        <taxon>Pseudomonadota</taxon>
        <taxon>Gammaproteobacteria</taxon>
        <taxon>Vibrionales</taxon>
        <taxon>Vibrionaceae</taxon>
        <taxon>Vibrio</taxon>
    </lineage>
</organism>
<gene>
    <name evidence="2" type="ORF">TW71_10235</name>
</gene>
<dbReference type="InterPro" id="IPR040826">
    <property type="entry name" value="HEPN_LA2681"/>
</dbReference>
<protein>
    <recommendedName>
        <fullName evidence="1">LA2681-like HEPN domain-containing protein</fullName>
    </recommendedName>
</protein>
<sequence length="572" mass="67293">MKYEQLVEFSQKADELLLSDDLEALQAYVEEHEEISYQFDSAFYEAHNYYALANCYSALYHPRTSKWYSQEVVRVVVYYRKALAVINSVDASPNTIKLKSMICTNLANHLSSQGRALCCIELYDEAIRLDNNPVAYVAKARNELFIADSIYDSGHREYHYYTAAKLLEELKPYEELLEPEQRIPIEEGGRLHHFRSWFLGNYEDDSFNYFDEFEEQFESERQKSYLAWCAENRLFLNDLNDVCKSEIVYQDVLGLSSFTQRFNDLLTETDKLTYHGNYDEIKNDYCYARYLMYQATSIENDETHYFNKTFQHVDSRCGAIDNLKVSHLKSAFKTLYSLFDKIAYFIHRFFDLNDISKDNKIYIDKLFQKLNGKGWKPNEKLEGGQNYFINALFFILQDLRDVKGFESVSKWIDPNAEKFSEIRNAMEHRSLVVVDTESYHLITNFDIVNKLSTERFNSDYSELESELGEINLKISKARKAKDKVLEQKYRGRQGELERELAGLDAQRYEKQKLSSHTLHITVEELESRLFTLIKLVRNSIMYLSLSINLDSEMKKEHQEGIALPREIPLKEE</sequence>
<evidence type="ECO:0000259" key="1">
    <source>
        <dbReference type="Pfam" id="PF18733"/>
    </source>
</evidence>